<sequence length="256" mass="28545">MAADGFREQSVERLVAEAYEDLRERVRQMSRGAPPTLAGTAGLHTALERILRRRTVFRDRRHFTAHCLFLIRRLWISRWRATARRTRREAAALLPVLTLVAGEPISPARDETLAVLELIDRLRTDRHVARRRRIARAVECHLVAGFTQAETAELLGESKAMVQQRIAFFLAWARLAVAPDLALVERAVAAAAADRRLARGPAIAEVARRFYLCGEPRATIAAALRAPPERVERDLHLFAAWVAARAAKGGGEEAGT</sequence>
<protein>
    <recommendedName>
        <fullName evidence="1">RNA polymerase sigma-70 ECF-like HTH domain-containing protein</fullName>
    </recommendedName>
</protein>
<evidence type="ECO:0000259" key="1">
    <source>
        <dbReference type="Pfam" id="PF07638"/>
    </source>
</evidence>
<accession>A0ABM7WNZ5</accession>
<organism evidence="2 3">
    <name type="scientific">Anaeromyxobacter oryzae</name>
    <dbReference type="NCBI Taxonomy" id="2918170"/>
    <lineage>
        <taxon>Bacteria</taxon>
        <taxon>Pseudomonadati</taxon>
        <taxon>Myxococcota</taxon>
        <taxon>Myxococcia</taxon>
        <taxon>Myxococcales</taxon>
        <taxon>Cystobacterineae</taxon>
        <taxon>Anaeromyxobacteraceae</taxon>
        <taxon>Anaeromyxobacter</taxon>
    </lineage>
</organism>
<dbReference type="EMBL" id="AP025591">
    <property type="protein sequence ID" value="BDG01191.1"/>
    <property type="molecule type" value="Genomic_DNA"/>
</dbReference>
<dbReference type="Pfam" id="PF07638">
    <property type="entry name" value="Sigma70_ECF"/>
    <property type="match status" value="1"/>
</dbReference>
<dbReference type="RefSeq" id="WP_248357584.1">
    <property type="nucleotide sequence ID" value="NZ_AP025591.1"/>
</dbReference>
<dbReference type="InterPro" id="IPR053812">
    <property type="entry name" value="HTH_Sigma70_ECF-like"/>
</dbReference>
<feature type="domain" description="RNA polymerase sigma-70 ECF-like HTH" evidence="1">
    <location>
        <begin position="10"/>
        <end position="174"/>
    </location>
</feature>
<evidence type="ECO:0000313" key="3">
    <source>
        <dbReference type="Proteomes" id="UP001162891"/>
    </source>
</evidence>
<gene>
    <name evidence="2" type="ORF">AMOR_01870</name>
</gene>
<dbReference type="Proteomes" id="UP001162891">
    <property type="component" value="Chromosome"/>
</dbReference>
<evidence type="ECO:0000313" key="2">
    <source>
        <dbReference type="EMBL" id="BDG01191.1"/>
    </source>
</evidence>
<proteinExistence type="predicted"/>
<reference evidence="3" key="1">
    <citation type="journal article" date="2022" name="Int. J. Syst. Evol. Microbiol.">
        <title>Anaeromyxobacter oryzae sp. nov., Anaeromyxobacter diazotrophicus sp. nov. and Anaeromyxobacter paludicola sp. nov., isolated from paddy soils.</title>
        <authorList>
            <person name="Itoh H."/>
            <person name="Xu Z."/>
            <person name="Mise K."/>
            <person name="Masuda Y."/>
            <person name="Ushijima N."/>
            <person name="Hayakawa C."/>
            <person name="Shiratori Y."/>
            <person name="Senoo K."/>
        </authorList>
    </citation>
    <scope>NUCLEOTIDE SEQUENCE [LARGE SCALE GENOMIC DNA]</scope>
    <source>
        <strain evidence="3">Red232</strain>
    </source>
</reference>
<name>A0ABM7WNZ5_9BACT</name>
<keyword evidence="3" id="KW-1185">Reference proteome</keyword>